<proteinExistence type="inferred from homology"/>
<accession>A0A1W6ZQU6</accession>
<dbReference type="Proteomes" id="UP000194137">
    <property type="component" value="Chromosome"/>
</dbReference>
<dbReference type="OrthoDB" id="9807606at2"/>
<dbReference type="PANTHER" id="PTHR11941:SF54">
    <property type="entry name" value="ENOYL-COA HYDRATASE, MITOCHONDRIAL"/>
    <property type="match status" value="1"/>
</dbReference>
<dbReference type="PROSITE" id="PS00166">
    <property type="entry name" value="ENOYL_COA_HYDRATASE"/>
    <property type="match status" value="1"/>
</dbReference>
<organism evidence="4 5">
    <name type="scientific">Pseudorhodoplanes sinuspersici</name>
    <dbReference type="NCBI Taxonomy" id="1235591"/>
    <lineage>
        <taxon>Bacteria</taxon>
        <taxon>Pseudomonadati</taxon>
        <taxon>Pseudomonadota</taxon>
        <taxon>Alphaproteobacteria</taxon>
        <taxon>Hyphomicrobiales</taxon>
        <taxon>Pseudorhodoplanes</taxon>
    </lineage>
</organism>
<evidence type="ECO:0000256" key="2">
    <source>
        <dbReference type="ARBA" id="ARBA00023239"/>
    </source>
</evidence>
<dbReference type="STRING" id="1235591.CAK95_11475"/>
<dbReference type="GO" id="GO:0016829">
    <property type="term" value="F:lyase activity"/>
    <property type="evidence" value="ECO:0007669"/>
    <property type="project" value="UniProtKB-KW"/>
</dbReference>
<keyword evidence="5" id="KW-1185">Reference proteome</keyword>
<gene>
    <name evidence="4" type="ORF">CAK95_11475</name>
</gene>
<dbReference type="AlphaFoldDB" id="A0A1W6ZQU6"/>
<dbReference type="InterPro" id="IPR001753">
    <property type="entry name" value="Enoyl-CoA_hydra/iso"/>
</dbReference>
<name>A0A1W6ZQU6_9HYPH</name>
<dbReference type="PANTHER" id="PTHR11941">
    <property type="entry name" value="ENOYL-COA HYDRATASE-RELATED"/>
    <property type="match status" value="1"/>
</dbReference>
<evidence type="ECO:0000256" key="1">
    <source>
        <dbReference type="ARBA" id="ARBA00005254"/>
    </source>
</evidence>
<dbReference type="InterPro" id="IPR029045">
    <property type="entry name" value="ClpP/crotonase-like_dom_sf"/>
</dbReference>
<dbReference type="GO" id="GO:0006635">
    <property type="term" value="P:fatty acid beta-oxidation"/>
    <property type="evidence" value="ECO:0007669"/>
    <property type="project" value="TreeGrafter"/>
</dbReference>
<reference evidence="4 5" key="1">
    <citation type="submission" date="2017-05" db="EMBL/GenBank/DDBJ databases">
        <title>Full genome sequence of Pseudorhodoplanes sinuspersici.</title>
        <authorList>
            <person name="Dastgheib S.M.M."/>
            <person name="Shavandi M."/>
            <person name="Tirandaz H."/>
        </authorList>
    </citation>
    <scope>NUCLEOTIDE SEQUENCE [LARGE SCALE GENOMIC DNA]</scope>
    <source>
        <strain evidence="4 5">RIPI110</strain>
    </source>
</reference>
<dbReference type="CDD" id="cd06558">
    <property type="entry name" value="crotonase-like"/>
    <property type="match status" value="1"/>
</dbReference>
<evidence type="ECO:0000313" key="4">
    <source>
        <dbReference type="EMBL" id="ARP99637.1"/>
    </source>
</evidence>
<evidence type="ECO:0000313" key="5">
    <source>
        <dbReference type="Proteomes" id="UP000194137"/>
    </source>
</evidence>
<evidence type="ECO:0000256" key="3">
    <source>
        <dbReference type="RuleBase" id="RU003707"/>
    </source>
</evidence>
<dbReference type="KEGG" id="psin:CAK95_11475"/>
<dbReference type="EMBL" id="CP021112">
    <property type="protein sequence ID" value="ARP99637.1"/>
    <property type="molecule type" value="Genomic_DNA"/>
</dbReference>
<sequence>MGHIIVDVAEGIATAIISAPPMNALTAAMRVELLERICQFENDDSIRAIILRGDGPKAFCAGFDIGEISQTLGSAEKTLAQLERDAELFDRLAHCRKPTLAVVEGFALGGGLELAVCCDFILASEGARFGLPEIKLGAMPVAGGTLRVTRLVGPARTRQLMLLGDPIDSATALAWGLIARVVPQADFSAESMALGRKLAAGPALAMQYAKRAIDAALDLSETEALAMAREGGARLATSFDLAAAVQAFSSRQAPQFRDKIDRGE</sequence>
<dbReference type="InterPro" id="IPR018376">
    <property type="entry name" value="Enoyl-CoA_hyd/isom_CS"/>
</dbReference>
<dbReference type="FunFam" id="3.90.226.10:FF:000009">
    <property type="entry name" value="Carnitinyl-CoA dehydratase"/>
    <property type="match status" value="1"/>
</dbReference>
<keyword evidence="2" id="KW-0456">Lyase</keyword>
<dbReference type="Gene3D" id="3.90.226.10">
    <property type="entry name" value="2-enoyl-CoA Hydratase, Chain A, domain 1"/>
    <property type="match status" value="1"/>
</dbReference>
<protein>
    <submittedName>
        <fullName evidence="4">Uncharacterized protein</fullName>
    </submittedName>
</protein>
<dbReference type="SUPFAM" id="SSF52096">
    <property type="entry name" value="ClpP/crotonase"/>
    <property type="match status" value="1"/>
</dbReference>
<dbReference type="Pfam" id="PF00378">
    <property type="entry name" value="ECH_1"/>
    <property type="match status" value="1"/>
</dbReference>
<dbReference type="RefSeq" id="WP_086088045.1">
    <property type="nucleotide sequence ID" value="NZ_CP021112.1"/>
</dbReference>
<comment type="similarity">
    <text evidence="1 3">Belongs to the enoyl-CoA hydratase/isomerase family.</text>
</comment>